<dbReference type="PROSITE" id="PS51318">
    <property type="entry name" value="TAT"/>
    <property type="match status" value="1"/>
</dbReference>
<dbReference type="RefSeq" id="WP_377123341.1">
    <property type="nucleotide sequence ID" value="NZ_JBHRSD010000014.1"/>
</dbReference>
<protein>
    <submittedName>
        <fullName evidence="2">Twin-arginine translocation signal domain-containing protein</fullName>
    </submittedName>
</protein>
<keyword evidence="3" id="KW-1185">Reference proteome</keyword>
<evidence type="ECO:0000313" key="3">
    <source>
        <dbReference type="Proteomes" id="UP001595453"/>
    </source>
</evidence>
<dbReference type="Proteomes" id="UP001595453">
    <property type="component" value="Unassembled WGS sequence"/>
</dbReference>
<proteinExistence type="predicted"/>
<dbReference type="InterPro" id="IPR019546">
    <property type="entry name" value="TAT_signal_bac_arc"/>
</dbReference>
<dbReference type="NCBIfam" id="TIGR01409">
    <property type="entry name" value="TAT_signal_seq"/>
    <property type="match status" value="1"/>
</dbReference>
<dbReference type="InterPro" id="IPR006311">
    <property type="entry name" value="TAT_signal"/>
</dbReference>
<gene>
    <name evidence="2" type="ORF">ACFOEE_08920</name>
</gene>
<evidence type="ECO:0000313" key="2">
    <source>
        <dbReference type="EMBL" id="MFC3032640.1"/>
    </source>
</evidence>
<reference evidence="3" key="1">
    <citation type="journal article" date="2019" name="Int. J. Syst. Evol. Microbiol.">
        <title>The Global Catalogue of Microorganisms (GCM) 10K type strain sequencing project: providing services to taxonomists for standard genome sequencing and annotation.</title>
        <authorList>
            <consortium name="The Broad Institute Genomics Platform"/>
            <consortium name="The Broad Institute Genome Sequencing Center for Infectious Disease"/>
            <person name="Wu L."/>
            <person name="Ma J."/>
        </authorList>
    </citation>
    <scope>NUCLEOTIDE SEQUENCE [LARGE SCALE GENOMIC DNA]</scope>
    <source>
        <strain evidence="3">KCTC 42730</strain>
    </source>
</reference>
<keyword evidence="1" id="KW-0732">Signal</keyword>
<evidence type="ECO:0000256" key="1">
    <source>
        <dbReference type="ARBA" id="ARBA00022729"/>
    </source>
</evidence>
<name>A0ABV7CJ36_9GAMM</name>
<comment type="caution">
    <text evidence="2">The sequence shown here is derived from an EMBL/GenBank/DDBJ whole genome shotgun (WGS) entry which is preliminary data.</text>
</comment>
<organism evidence="2 3">
    <name type="scientific">Pseudoalteromonas fenneropenaei</name>
    <dbReference type="NCBI Taxonomy" id="1737459"/>
    <lineage>
        <taxon>Bacteria</taxon>
        <taxon>Pseudomonadati</taxon>
        <taxon>Pseudomonadota</taxon>
        <taxon>Gammaproteobacteria</taxon>
        <taxon>Alteromonadales</taxon>
        <taxon>Pseudoalteromonadaceae</taxon>
        <taxon>Pseudoalteromonas</taxon>
    </lineage>
</organism>
<dbReference type="EMBL" id="JBHRSD010000014">
    <property type="protein sequence ID" value="MFC3032640.1"/>
    <property type="molecule type" value="Genomic_DNA"/>
</dbReference>
<sequence>MKESLALPLSRRAFLKRAGLGVGLLSTSTASLALDSFAKASQGRVATAAIVNAGLLEQNQFNQHFQGLASALGYRASTSRRTLILLGEITDHPYPRSTDLRLLVATVASLQMQQVPIANVTIAYHSQSLAATRRITQFVANKAAEQGASWPELINLADNCDWQLLSVAKQLPAVKLAKVVGQADELICLTQSTDAQGGSSHIFSQLSKLAFADETQRDYSQLTAQMLQSQQLQAALLNKIALVVSNTAMVIAKETLTTKHLHPGLLVMSSDIHTQQLFVDSYLHTVTAPSAPNPLISHQLEWLTVAQSLDPVTIAGVERRLLRAGIRLKRVEQTMSA</sequence>
<accession>A0ABV7CJ36</accession>